<organism evidence="1 2">
    <name type="scientific">Croceicoccus naphthovorans</name>
    <dbReference type="NCBI Taxonomy" id="1348774"/>
    <lineage>
        <taxon>Bacteria</taxon>
        <taxon>Pseudomonadati</taxon>
        <taxon>Pseudomonadota</taxon>
        <taxon>Alphaproteobacteria</taxon>
        <taxon>Sphingomonadales</taxon>
        <taxon>Erythrobacteraceae</taxon>
        <taxon>Croceicoccus</taxon>
    </lineage>
</organism>
<dbReference type="PANTHER" id="PTHR47163">
    <property type="entry name" value="DDE_TNP_IS1595 DOMAIN-CONTAINING PROTEIN"/>
    <property type="match status" value="1"/>
</dbReference>
<dbReference type="InterPro" id="IPR024445">
    <property type="entry name" value="Tnp_ISXO2-like"/>
</dbReference>
<evidence type="ECO:0000313" key="2">
    <source>
        <dbReference type="Proteomes" id="UP000035287"/>
    </source>
</evidence>
<proteinExistence type="predicted"/>
<sequence length="303" mass="34442">MTTKPLTTAQFFRKFPDDETCLQHLFDVRFGEGFTCPKCERPSKWFRIKAERAYSCQWCGHHLHPTVGTPFEKTRTPLQLWFYAIHLFTTTRHGVSGKELQRQLGVTYKTAWRMASLIRDHMADVDGDHPIGGAGTNVEIDETLMGGVKKGKHNRGSAAKTVVLGALECGGDVVAQVVPNQRRATLVPFVTANVEAGGNVHTDELRSYSNLADHGYRHARVNHGAEEYAYYDYRLAETVSVNGIENFWRHLKCSINGTHTSVSAKHLNRYVKEFEYRFNRRNRPETMLLELLSTFRPLPSQSD</sequence>
<dbReference type="STRING" id="1348774.AB433_15065"/>
<dbReference type="InterPro" id="IPR053164">
    <property type="entry name" value="IS1016-like_transposase"/>
</dbReference>
<dbReference type="PANTHER" id="PTHR47163:SF2">
    <property type="entry name" value="SI:DKEY-17M8.2"/>
    <property type="match status" value="1"/>
</dbReference>
<dbReference type="KEGG" id="cna:AB433_15065"/>
<accession>A0A0G3XK73</accession>
<dbReference type="Proteomes" id="UP000035287">
    <property type="component" value="Chromosome"/>
</dbReference>
<dbReference type="OrthoDB" id="271821at2"/>
<dbReference type="PATRIC" id="fig|1348774.3.peg.3169"/>
<dbReference type="Pfam" id="PF12760">
    <property type="entry name" value="Zn_ribbon_IS1595"/>
    <property type="match status" value="1"/>
</dbReference>
<protein>
    <submittedName>
        <fullName evidence="1">Uncharacterized protein</fullName>
    </submittedName>
</protein>
<gene>
    <name evidence="1" type="ORF">AB433_15065</name>
</gene>
<name>A0A0G3XK73_9SPHN</name>
<dbReference type="AlphaFoldDB" id="A0A0G3XK73"/>
<evidence type="ECO:0000313" key="1">
    <source>
        <dbReference type="EMBL" id="AKM10989.1"/>
    </source>
</evidence>
<dbReference type="NCBIfam" id="NF033547">
    <property type="entry name" value="transpos_IS1595"/>
    <property type="match status" value="1"/>
</dbReference>
<dbReference type="InterPro" id="IPR024442">
    <property type="entry name" value="Transposase_Zn_ribbon"/>
</dbReference>
<dbReference type="RefSeq" id="WP_047822135.1">
    <property type="nucleotide sequence ID" value="NZ_CP011770.1"/>
</dbReference>
<reference evidence="1 2" key="1">
    <citation type="submission" date="2015-06" db="EMBL/GenBank/DDBJ databases">
        <authorList>
            <person name="Zeng Y."/>
            <person name="Huang Y."/>
        </authorList>
    </citation>
    <scope>NUCLEOTIDE SEQUENCE [LARGE SCALE GENOMIC DNA]</scope>
    <source>
        <strain evidence="1 2">PQ-2</strain>
    </source>
</reference>
<dbReference type="SMART" id="SM01126">
    <property type="entry name" value="DDE_Tnp_IS1595"/>
    <property type="match status" value="1"/>
</dbReference>
<dbReference type="Pfam" id="PF12762">
    <property type="entry name" value="DDE_Tnp_IS1595"/>
    <property type="match status" value="1"/>
</dbReference>
<dbReference type="EMBL" id="CP011770">
    <property type="protein sequence ID" value="AKM10989.1"/>
    <property type="molecule type" value="Genomic_DNA"/>
</dbReference>
<keyword evidence="2" id="KW-1185">Reference proteome</keyword>